<dbReference type="GO" id="GO:0016787">
    <property type="term" value="F:hydrolase activity"/>
    <property type="evidence" value="ECO:0007669"/>
    <property type="project" value="UniProtKB-KW"/>
</dbReference>
<dbReference type="RefSeq" id="WP_208097495.1">
    <property type="nucleotide sequence ID" value="NZ_JAGDYM010000007.1"/>
</dbReference>
<accession>A0A939MKR3</accession>
<dbReference type="AlphaFoldDB" id="A0A939MKR3"/>
<name>A0A939MKR3_9MICO</name>
<dbReference type="InterPro" id="IPR000868">
    <property type="entry name" value="Isochorismatase-like_dom"/>
</dbReference>
<dbReference type="SUPFAM" id="SSF52499">
    <property type="entry name" value="Isochorismatase-like hydrolases"/>
    <property type="match status" value="1"/>
</dbReference>
<dbReference type="Proteomes" id="UP000664382">
    <property type="component" value="Unassembled WGS sequence"/>
</dbReference>
<reference evidence="3" key="1">
    <citation type="submission" date="2021-03" db="EMBL/GenBank/DDBJ databases">
        <title>Leucobacter chromiisoli sp. nov., isolated from chromium-containing soil of chemical plant.</title>
        <authorList>
            <person name="Xu Z."/>
        </authorList>
    </citation>
    <scope>NUCLEOTIDE SEQUENCE</scope>
    <source>
        <strain evidence="3">S27</strain>
    </source>
</reference>
<dbReference type="PANTHER" id="PTHR43540:SF6">
    <property type="entry name" value="ISOCHORISMATASE-LIKE DOMAIN-CONTAINING PROTEIN"/>
    <property type="match status" value="1"/>
</dbReference>
<proteinExistence type="predicted"/>
<comment type="caution">
    <text evidence="3">The sequence shown here is derived from an EMBL/GenBank/DDBJ whole genome shotgun (WGS) entry which is preliminary data.</text>
</comment>
<sequence length="207" mass="22683">MTIARQLDGFSDKMAQKAPPEIDRSAFALVVVDMVQAYLDPEGEMPVADPEPVIAAALRLIAAARAAGGRVIWVRPGHTEEADGLFRIRIPHAIGEDGGARIHPAFDPADDEKIVRKRRYSAFFGTDLDLYLREHGIRSVLVCGVALNICVRSTVHDAFFNGYDVFVVADACQATGPREHESSLYDIATHFGTVLPLDETVGRLERN</sequence>
<evidence type="ECO:0000313" key="4">
    <source>
        <dbReference type="Proteomes" id="UP000664382"/>
    </source>
</evidence>
<dbReference type="InterPro" id="IPR036380">
    <property type="entry name" value="Isochorismatase-like_sf"/>
</dbReference>
<gene>
    <name evidence="3" type="ORF">J4H92_07210</name>
</gene>
<dbReference type="InterPro" id="IPR050272">
    <property type="entry name" value="Isochorismatase-like_hydrls"/>
</dbReference>
<dbReference type="EMBL" id="JAGDYM010000007">
    <property type="protein sequence ID" value="MBO1901740.1"/>
    <property type="molecule type" value="Genomic_DNA"/>
</dbReference>
<evidence type="ECO:0000256" key="1">
    <source>
        <dbReference type="ARBA" id="ARBA00022801"/>
    </source>
</evidence>
<keyword evidence="1 3" id="KW-0378">Hydrolase</keyword>
<dbReference type="CDD" id="cd00431">
    <property type="entry name" value="cysteine_hydrolases"/>
    <property type="match status" value="1"/>
</dbReference>
<dbReference type="PANTHER" id="PTHR43540">
    <property type="entry name" value="PEROXYUREIDOACRYLATE/UREIDOACRYLATE AMIDOHYDROLASE-RELATED"/>
    <property type="match status" value="1"/>
</dbReference>
<feature type="domain" description="Isochorismatase-like" evidence="2">
    <location>
        <begin position="28"/>
        <end position="196"/>
    </location>
</feature>
<evidence type="ECO:0000259" key="2">
    <source>
        <dbReference type="Pfam" id="PF00857"/>
    </source>
</evidence>
<dbReference type="Gene3D" id="3.40.50.850">
    <property type="entry name" value="Isochorismatase-like"/>
    <property type="match status" value="1"/>
</dbReference>
<keyword evidence="4" id="KW-1185">Reference proteome</keyword>
<evidence type="ECO:0000313" key="3">
    <source>
        <dbReference type="EMBL" id="MBO1901740.1"/>
    </source>
</evidence>
<organism evidence="3 4">
    <name type="scientific">Leucobacter weissii</name>
    <dbReference type="NCBI Taxonomy" id="1983706"/>
    <lineage>
        <taxon>Bacteria</taxon>
        <taxon>Bacillati</taxon>
        <taxon>Actinomycetota</taxon>
        <taxon>Actinomycetes</taxon>
        <taxon>Micrococcales</taxon>
        <taxon>Microbacteriaceae</taxon>
        <taxon>Leucobacter</taxon>
    </lineage>
</organism>
<protein>
    <submittedName>
        <fullName evidence="3">Cysteine hydrolase</fullName>
    </submittedName>
</protein>
<dbReference type="Pfam" id="PF00857">
    <property type="entry name" value="Isochorismatase"/>
    <property type="match status" value="1"/>
</dbReference>